<evidence type="ECO:0008006" key="4">
    <source>
        <dbReference type="Google" id="ProtNLM"/>
    </source>
</evidence>
<accession>A0ABV5T8M4</accession>
<dbReference type="EMBL" id="JBHMBS010000003">
    <property type="protein sequence ID" value="MFB9675407.1"/>
    <property type="molecule type" value="Genomic_DNA"/>
</dbReference>
<reference evidence="2 3" key="1">
    <citation type="submission" date="2024-09" db="EMBL/GenBank/DDBJ databases">
        <authorList>
            <person name="Sun Q."/>
            <person name="Mori K."/>
        </authorList>
    </citation>
    <scope>NUCLEOTIDE SEQUENCE [LARGE SCALE GENOMIC DNA]</scope>
    <source>
        <strain evidence="2 3">JCM 3028</strain>
    </source>
</reference>
<protein>
    <recommendedName>
        <fullName evidence="4">XRE family transcriptional regulator</fullName>
    </recommendedName>
</protein>
<keyword evidence="3" id="KW-1185">Reference proteome</keyword>
<dbReference type="Proteomes" id="UP001589610">
    <property type="component" value="Unassembled WGS sequence"/>
</dbReference>
<dbReference type="RefSeq" id="WP_386155310.1">
    <property type="nucleotide sequence ID" value="NZ_JBHMBS010000003.1"/>
</dbReference>
<comment type="caution">
    <text evidence="2">The sequence shown here is derived from an EMBL/GenBank/DDBJ whole genome shotgun (WGS) entry which is preliminary data.</text>
</comment>
<name>A0ABV5T8M4_9ACTN</name>
<sequence length="433" mass="47398">MNDLPVWAVRLREERRSRKWSPKEVSRQLIGAASGRTRAHMPTHESLARMVRTWEAAKHRPSEPYPQLLAQIFEVTEGELFADPPDAADSGEVSEGSLIRKASDGDDDMERRRLLQLAAASAGIGILGASGEPVRQLLDLSLDHGFRSGEEWEMSAADHLYALRTRPPAQVAADLIIDLLTVRRQMEASSPAEVTELQRTLAMLASIHANALTRLGDHGAAVRWWRTGRSAADASGDRELRLLVRAEEAGHGLYGQRAPETVMRLVNNAEQIAGGPSVDLMTTRAKALSLLGKHAEARETLDVLVGLTEKGVRGDSLGFWKENQIYFAQSWVYAGAGDEARAGAARENVLRLTGDYQYKANVALHEALCTVVQGAVDEGVRRAAAVIDPLPVAYRSNHIIETGRMLLRAVPLDQQDRPAIGELREVLAIEATT</sequence>
<evidence type="ECO:0000313" key="2">
    <source>
        <dbReference type="EMBL" id="MFB9675407.1"/>
    </source>
</evidence>
<feature type="region of interest" description="Disordered" evidence="1">
    <location>
        <begin position="84"/>
        <end position="105"/>
    </location>
</feature>
<dbReference type="InterPro" id="IPR011990">
    <property type="entry name" value="TPR-like_helical_dom_sf"/>
</dbReference>
<dbReference type="Gene3D" id="1.25.40.10">
    <property type="entry name" value="Tetratricopeptide repeat domain"/>
    <property type="match status" value="1"/>
</dbReference>
<evidence type="ECO:0000256" key="1">
    <source>
        <dbReference type="SAM" id="MobiDB-lite"/>
    </source>
</evidence>
<gene>
    <name evidence="2" type="ORF">ACFFRH_07905</name>
</gene>
<evidence type="ECO:0000313" key="3">
    <source>
        <dbReference type="Proteomes" id="UP001589610"/>
    </source>
</evidence>
<organism evidence="2 3">
    <name type="scientific">Streptosporangium vulgare</name>
    <dbReference type="NCBI Taxonomy" id="46190"/>
    <lineage>
        <taxon>Bacteria</taxon>
        <taxon>Bacillati</taxon>
        <taxon>Actinomycetota</taxon>
        <taxon>Actinomycetes</taxon>
        <taxon>Streptosporangiales</taxon>
        <taxon>Streptosporangiaceae</taxon>
        <taxon>Streptosporangium</taxon>
    </lineage>
</organism>
<proteinExistence type="predicted"/>